<dbReference type="KEGG" id="fri:FraEuI1c_0749"/>
<dbReference type="PANTHER" id="PTHR30055:SF160">
    <property type="entry name" value="TRANSCRIPTIONAL REGULATORY PROTEIN (PROBABLY ASNC-FAMILY)-RELATED"/>
    <property type="match status" value="1"/>
</dbReference>
<sequence length="207" mass="22606">MTADPAAPRPGRTPRLPRTARRFQLLGAAREVFVAQGYHAAAMDEIAERAGVSKPVLYQHFPGKLELYLALVDEHAAKLVTSVREALDSTADNHLRVERSIRAYFDFVNDPSGAHQLVLESDLRSEPAVRKRIEDAFAQCVRAIAATIASDTGLTQDEADLLAVGLVGLAETCSRWWLVRGGTVSSERAIETMSELAWHGIGGYPRA</sequence>
<dbReference type="STRING" id="298654.FraEuI1c_0749"/>
<name>E3IUU7_PSEI1</name>
<dbReference type="Pfam" id="PF00440">
    <property type="entry name" value="TetR_N"/>
    <property type="match status" value="1"/>
</dbReference>
<keyword evidence="2 4" id="KW-0238">DNA-binding</keyword>
<dbReference type="GO" id="GO:0003700">
    <property type="term" value="F:DNA-binding transcription factor activity"/>
    <property type="evidence" value="ECO:0007669"/>
    <property type="project" value="TreeGrafter"/>
</dbReference>
<dbReference type="Proteomes" id="UP000002484">
    <property type="component" value="Chromosome"/>
</dbReference>
<organism evidence="6 7">
    <name type="scientific">Pseudofrankia inefficax (strain DSM 45817 / CECT 9037 / DDB 130130 / EuI1c)</name>
    <name type="common">Frankia inefficax</name>
    <dbReference type="NCBI Taxonomy" id="298654"/>
    <lineage>
        <taxon>Bacteria</taxon>
        <taxon>Bacillati</taxon>
        <taxon>Actinomycetota</taxon>
        <taxon>Actinomycetes</taxon>
        <taxon>Frankiales</taxon>
        <taxon>Frankiaceae</taxon>
        <taxon>Pseudofrankia</taxon>
    </lineage>
</organism>
<gene>
    <name evidence="6" type="ordered locus">FraEuI1c_0749</name>
</gene>
<dbReference type="EMBL" id="CP002299">
    <property type="protein sequence ID" value="ADP78827.1"/>
    <property type="molecule type" value="Genomic_DNA"/>
</dbReference>
<evidence type="ECO:0000313" key="6">
    <source>
        <dbReference type="EMBL" id="ADP78827.1"/>
    </source>
</evidence>
<keyword evidence="1" id="KW-0805">Transcription regulation</keyword>
<dbReference type="InterPro" id="IPR050109">
    <property type="entry name" value="HTH-type_TetR-like_transc_reg"/>
</dbReference>
<dbReference type="PRINTS" id="PR00455">
    <property type="entry name" value="HTHTETR"/>
</dbReference>
<dbReference type="SUPFAM" id="SSF48498">
    <property type="entry name" value="Tetracyclin repressor-like, C-terminal domain"/>
    <property type="match status" value="1"/>
</dbReference>
<dbReference type="SUPFAM" id="SSF46689">
    <property type="entry name" value="Homeodomain-like"/>
    <property type="match status" value="1"/>
</dbReference>
<evidence type="ECO:0000256" key="2">
    <source>
        <dbReference type="ARBA" id="ARBA00023125"/>
    </source>
</evidence>
<dbReference type="InterPro" id="IPR036271">
    <property type="entry name" value="Tet_transcr_reg_TetR-rel_C_sf"/>
</dbReference>
<dbReference type="Gene3D" id="1.10.357.10">
    <property type="entry name" value="Tetracycline Repressor, domain 2"/>
    <property type="match status" value="1"/>
</dbReference>
<evidence type="ECO:0000256" key="3">
    <source>
        <dbReference type="ARBA" id="ARBA00023163"/>
    </source>
</evidence>
<feature type="DNA-binding region" description="H-T-H motif" evidence="4">
    <location>
        <begin position="42"/>
        <end position="61"/>
    </location>
</feature>
<dbReference type="eggNOG" id="COG1309">
    <property type="taxonomic scope" value="Bacteria"/>
</dbReference>
<dbReference type="AlphaFoldDB" id="E3IUU7"/>
<reference evidence="6 7" key="1">
    <citation type="submission" date="2010-10" db="EMBL/GenBank/DDBJ databases">
        <title>Complete sequence of Frankia sp. EuI1c.</title>
        <authorList>
            <consortium name="US DOE Joint Genome Institute"/>
            <person name="Lucas S."/>
            <person name="Copeland A."/>
            <person name="Lapidus A."/>
            <person name="Cheng J.-F."/>
            <person name="Bruce D."/>
            <person name="Goodwin L."/>
            <person name="Pitluck S."/>
            <person name="Chertkov O."/>
            <person name="Detter J.C."/>
            <person name="Han C."/>
            <person name="Tapia R."/>
            <person name="Land M."/>
            <person name="Hauser L."/>
            <person name="Jeffries C."/>
            <person name="Kyrpides N."/>
            <person name="Ivanova N."/>
            <person name="Mikhailova N."/>
            <person name="Beauchemin N."/>
            <person name="Sen A."/>
            <person name="Sur S.A."/>
            <person name="Gtari M."/>
            <person name="Wall L."/>
            <person name="Tisa L."/>
            <person name="Woyke T."/>
        </authorList>
    </citation>
    <scope>NUCLEOTIDE SEQUENCE [LARGE SCALE GENOMIC DNA]</scope>
    <source>
        <strain evidence="7">DSM 45817 / CECT 9037 / EuI1c</strain>
    </source>
</reference>
<dbReference type="FunFam" id="1.10.10.60:FF:000141">
    <property type="entry name" value="TetR family transcriptional regulator"/>
    <property type="match status" value="1"/>
</dbReference>
<dbReference type="GO" id="GO:0045892">
    <property type="term" value="P:negative regulation of DNA-templated transcription"/>
    <property type="evidence" value="ECO:0007669"/>
    <property type="project" value="UniProtKB-ARBA"/>
</dbReference>
<dbReference type="InterPro" id="IPR054129">
    <property type="entry name" value="DesT_TetR_C"/>
</dbReference>
<feature type="domain" description="HTH tetR-type" evidence="5">
    <location>
        <begin position="19"/>
        <end position="79"/>
    </location>
</feature>
<accession>E3IUU7</accession>
<keyword evidence="3" id="KW-0804">Transcription</keyword>
<dbReference type="PANTHER" id="PTHR30055">
    <property type="entry name" value="HTH-TYPE TRANSCRIPTIONAL REGULATOR RUTR"/>
    <property type="match status" value="1"/>
</dbReference>
<dbReference type="InParanoid" id="E3IUU7"/>
<dbReference type="PROSITE" id="PS50977">
    <property type="entry name" value="HTH_TETR_2"/>
    <property type="match status" value="1"/>
</dbReference>
<dbReference type="RefSeq" id="WP_013421948.1">
    <property type="nucleotide sequence ID" value="NC_014666.1"/>
</dbReference>
<dbReference type="HOGENOM" id="CLU_069356_11_2_11"/>
<keyword evidence="7" id="KW-1185">Reference proteome</keyword>
<proteinExistence type="predicted"/>
<dbReference type="GO" id="GO:0000976">
    <property type="term" value="F:transcription cis-regulatory region binding"/>
    <property type="evidence" value="ECO:0007669"/>
    <property type="project" value="TreeGrafter"/>
</dbReference>
<evidence type="ECO:0000259" key="5">
    <source>
        <dbReference type="PROSITE" id="PS50977"/>
    </source>
</evidence>
<evidence type="ECO:0000256" key="1">
    <source>
        <dbReference type="ARBA" id="ARBA00023015"/>
    </source>
</evidence>
<dbReference type="InterPro" id="IPR001647">
    <property type="entry name" value="HTH_TetR"/>
</dbReference>
<dbReference type="InterPro" id="IPR009057">
    <property type="entry name" value="Homeodomain-like_sf"/>
</dbReference>
<protein>
    <submittedName>
        <fullName evidence="6">Transcriptional regulator, TetR family</fullName>
    </submittedName>
</protein>
<dbReference type="OrthoDB" id="70491at2"/>
<dbReference type="Pfam" id="PF21943">
    <property type="entry name" value="TetR_C_46"/>
    <property type="match status" value="1"/>
</dbReference>
<evidence type="ECO:0000256" key="4">
    <source>
        <dbReference type="PROSITE-ProRule" id="PRU00335"/>
    </source>
</evidence>
<evidence type="ECO:0000313" key="7">
    <source>
        <dbReference type="Proteomes" id="UP000002484"/>
    </source>
</evidence>